<reference evidence="1 2" key="2">
    <citation type="submission" date="2018-11" db="EMBL/GenBank/DDBJ databases">
        <authorList>
            <consortium name="Pathogen Informatics"/>
        </authorList>
    </citation>
    <scope>NUCLEOTIDE SEQUENCE [LARGE SCALE GENOMIC DNA]</scope>
</reference>
<dbReference type="AlphaFoldDB" id="A0A0R3TT30"/>
<proteinExistence type="predicted"/>
<dbReference type="PANTHER" id="PTHR33539">
    <property type="entry name" value="UPF0764 PROTEIN C16ORF89"/>
    <property type="match status" value="1"/>
</dbReference>
<name>A0A0R3TT30_RODNA</name>
<keyword evidence="2" id="KW-1185">Reference proteome</keyword>
<protein>
    <submittedName>
        <fullName evidence="3">Anaphase-promoting complex subunit 1</fullName>
    </submittedName>
</protein>
<dbReference type="Pfam" id="PF15882">
    <property type="entry name" value="DUF4735"/>
    <property type="match status" value="1"/>
</dbReference>
<organism evidence="3">
    <name type="scientific">Rodentolepis nana</name>
    <name type="common">Dwarf tapeworm</name>
    <name type="synonym">Hymenolepis nana</name>
    <dbReference type="NCBI Taxonomy" id="102285"/>
    <lineage>
        <taxon>Eukaryota</taxon>
        <taxon>Metazoa</taxon>
        <taxon>Spiralia</taxon>
        <taxon>Lophotrochozoa</taxon>
        <taxon>Platyhelminthes</taxon>
        <taxon>Cestoda</taxon>
        <taxon>Eucestoda</taxon>
        <taxon>Cyclophyllidea</taxon>
        <taxon>Hymenolepididae</taxon>
        <taxon>Rodentolepis</taxon>
    </lineage>
</organism>
<dbReference type="Proteomes" id="UP000278807">
    <property type="component" value="Unassembled WGS sequence"/>
</dbReference>
<dbReference type="OrthoDB" id="6277913at2759"/>
<dbReference type="GO" id="GO:0005829">
    <property type="term" value="C:cytosol"/>
    <property type="evidence" value="ECO:0007669"/>
    <property type="project" value="TreeGrafter"/>
</dbReference>
<sequence>MQEYENCIFEMANHLNQKCNISDFCANQFSKERYNGSNLLKQAFYYLATRSVRIVSSNDIIIFWETIDFMPVKGGQFSQSRLQNRNTESIVDVRISELLFVVYGGLGGYLQMAHPVMMDEIMSWQDESGCFKIVKKNEPVHSDLIHFEREVQLKDGCLLRLTSMAAAALAMHIGRFSIGEVYKPDFHYILHMENTLAQNKYVSESLLPV</sequence>
<evidence type="ECO:0000313" key="1">
    <source>
        <dbReference type="EMBL" id="VDO08915.1"/>
    </source>
</evidence>
<dbReference type="STRING" id="102285.A0A0R3TT30"/>
<evidence type="ECO:0000313" key="2">
    <source>
        <dbReference type="Proteomes" id="UP000278807"/>
    </source>
</evidence>
<dbReference type="GO" id="GO:0016020">
    <property type="term" value="C:membrane"/>
    <property type="evidence" value="ECO:0007669"/>
    <property type="project" value="TreeGrafter"/>
</dbReference>
<evidence type="ECO:0000313" key="3">
    <source>
        <dbReference type="WBParaSite" id="HNAJ_0001084501-mRNA-1"/>
    </source>
</evidence>
<gene>
    <name evidence="1" type="ORF">HNAJ_LOCUS10840</name>
</gene>
<dbReference type="EMBL" id="UZAE01013245">
    <property type="protein sequence ID" value="VDO08915.1"/>
    <property type="molecule type" value="Genomic_DNA"/>
</dbReference>
<dbReference type="PANTHER" id="PTHR33539:SF1">
    <property type="entry name" value="UPF0764 PROTEIN C16ORF89"/>
    <property type="match status" value="1"/>
</dbReference>
<dbReference type="WBParaSite" id="HNAJ_0001084501-mRNA-1">
    <property type="protein sequence ID" value="HNAJ_0001084501-mRNA-1"/>
    <property type="gene ID" value="HNAJ_0001084501"/>
</dbReference>
<reference evidence="3" key="1">
    <citation type="submission" date="2017-02" db="UniProtKB">
        <authorList>
            <consortium name="WormBaseParasite"/>
        </authorList>
    </citation>
    <scope>IDENTIFICATION</scope>
</reference>
<dbReference type="InterPro" id="IPR031751">
    <property type="entry name" value="DUF4735"/>
</dbReference>
<accession>A0A0R3TT30</accession>